<dbReference type="InterPro" id="IPR009244">
    <property type="entry name" value="Mediatior_Med7"/>
</dbReference>
<evidence type="ECO:0000313" key="8">
    <source>
        <dbReference type="EMBL" id="KAK8881965.1"/>
    </source>
</evidence>
<dbReference type="Proteomes" id="UP001470230">
    <property type="component" value="Unassembled WGS sequence"/>
</dbReference>
<evidence type="ECO:0000313" key="9">
    <source>
        <dbReference type="Proteomes" id="UP001470230"/>
    </source>
</evidence>
<evidence type="ECO:0000256" key="2">
    <source>
        <dbReference type="ARBA" id="ARBA00009994"/>
    </source>
</evidence>
<comment type="similarity">
    <text evidence="2 6">Belongs to the Mediator complex subunit 7 family.</text>
</comment>
<organism evidence="8 9">
    <name type="scientific">Tritrichomonas musculus</name>
    <dbReference type="NCBI Taxonomy" id="1915356"/>
    <lineage>
        <taxon>Eukaryota</taxon>
        <taxon>Metamonada</taxon>
        <taxon>Parabasalia</taxon>
        <taxon>Tritrichomonadida</taxon>
        <taxon>Tritrichomonadidae</taxon>
        <taxon>Tritrichomonas</taxon>
    </lineage>
</organism>
<evidence type="ECO:0000256" key="6">
    <source>
        <dbReference type="RuleBase" id="RU364060"/>
    </source>
</evidence>
<accession>A0ABR2JT52</accession>
<evidence type="ECO:0000256" key="3">
    <source>
        <dbReference type="ARBA" id="ARBA00023015"/>
    </source>
</evidence>
<dbReference type="SUPFAM" id="SSF140718">
    <property type="entry name" value="Mediator hinge subcomplex-like"/>
    <property type="match status" value="1"/>
</dbReference>
<feature type="region of interest" description="Disordered" evidence="7">
    <location>
        <begin position="1"/>
        <end position="35"/>
    </location>
</feature>
<dbReference type="Gene3D" id="6.10.140.200">
    <property type="match status" value="1"/>
</dbReference>
<keyword evidence="4 6" id="KW-0804">Transcription</keyword>
<evidence type="ECO:0000256" key="7">
    <source>
        <dbReference type="SAM" id="MobiDB-lite"/>
    </source>
</evidence>
<keyword evidence="5 6" id="KW-0539">Nucleus</keyword>
<dbReference type="PANTHER" id="PTHR21428:SF11">
    <property type="entry name" value="MEDIATOR OF RNA POLYMERASE II TRANSCRIPTION SUBUNIT 7"/>
    <property type="match status" value="1"/>
</dbReference>
<evidence type="ECO:0000256" key="4">
    <source>
        <dbReference type="ARBA" id="ARBA00023163"/>
    </source>
</evidence>
<dbReference type="EMBL" id="JAPFFF010000009">
    <property type="protein sequence ID" value="KAK8881965.1"/>
    <property type="molecule type" value="Genomic_DNA"/>
</dbReference>
<dbReference type="PANTHER" id="PTHR21428">
    <property type="entry name" value="MEDIATOR OF RNA POLYMERASE II TRANSCRIPTION SUBUNIT 7"/>
    <property type="match status" value="1"/>
</dbReference>
<gene>
    <name evidence="8" type="ORF">M9Y10_044603</name>
</gene>
<keyword evidence="9" id="KW-1185">Reference proteome</keyword>
<protein>
    <recommendedName>
        <fullName evidence="6">Mediator of RNA polymerase II transcription subunit 7</fullName>
    </recommendedName>
</protein>
<name>A0ABR2JT52_9EUKA</name>
<reference evidence="8 9" key="1">
    <citation type="submission" date="2024-04" db="EMBL/GenBank/DDBJ databases">
        <title>Tritrichomonas musculus Genome.</title>
        <authorList>
            <person name="Alves-Ferreira E."/>
            <person name="Grigg M."/>
            <person name="Lorenzi H."/>
            <person name="Galac M."/>
        </authorList>
    </citation>
    <scope>NUCLEOTIDE SEQUENCE [LARGE SCALE GENOMIC DNA]</scope>
    <source>
        <strain evidence="8 9">EAF2021</strain>
    </source>
</reference>
<evidence type="ECO:0000256" key="5">
    <source>
        <dbReference type="ARBA" id="ARBA00023242"/>
    </source>
</evidence>
<dbReference type="InterPro" id="IPR037212">
    <property type="entry name" value="Med7/Med21-like"/>
</dbReference>
<sequence length="161" mass="18677">MDDQSTVVAFPPPPEEYSKFTDENLNSFQPPKPPNGPVQVFGEEINFDMSVHPLPEGVPILFDEDKSPLFELKRINHRILFTFQKLVGIIATGNESPEKSLDEIKHLFMNAHYLLHRLRTVQGYEHMRRCMEVQNKKLDKFKSDFAEKLDKIKRLEPPSLS</sequence>
<comment type="function">
    <text evidence="6">Component of the Mediator complex, a coactivator involved in the regulated transcription of nearly all RNA polymerase II-dependent genes. Mediator functions as a bridge to convey information from gene-specific regulatory proteins to the basal RNA polymerase II transcription machinery.</text>
</comment>
<evidence type="ECO:0000256" key="1">
    <source>
        <dbReference type="ARBA" id="ARBA00004123"/>
    </source>
</evidence>
<keyword evidence="6" id="KW-0010">Activator</keyword>
<comment type="subunit">
    <text evidence="6">Component of the Mediator complex.</text>
</comment>
<comment type="caution">
    <text evidence="8">The sequence shown here is derived from an EMBL/GenBank/DDBJ whole genome shotgun (WGS) entry which is preliminary data.</text>
</comment>
<keyword evidence="3 6" id="KW-0805">Transcription regulation</keyword>
<dbReference type="InterPro" id="IPR044888">
    <property type="entry name" value="Mediatior_Med7_sf"/>
</dbReference>
<comment type="subcellular location">
    <subcellularLocation>
        <location evidence="1 6">Nucleus</location>
    </subcellularLocation>
</comment>
<dbReference type="Pfam" id="PF05983">
    <property type="entry name" value="Med7"/>
    <property type="match status" value="1"/>
</dbReference>
<proteinExistence type="inferred from homology"/>